<dbReference type="InterPro" id="IPR019440">
    <property type="entry name" value="MAU2"/>
</dbReference>
<dbReference type="Pfam" id="PF10345">
    <property type="entry name" value="Cohesin_load"/>
    <property type="match status" value="1"/>
</dbReference>
<keyword evidence="3" id="KW-0132">Cell division</keyword>
<comment type="subcellular location">
    <subcellularLocation>
        <location evidence="1">Nucleus</location>
    </subcellularLocation>
</comment>
<keyword evidence="5" id="KW-0159">Chromosome partition</keyword>
<keyword evidence="6" id="KW-0539">Nucleus</keyword>
<dbReference type="STRING" id="1157962.A0A250X393"/>
<keyword evidence="4" id="KW-0498">Mitosis</keyword>
<dbReference type="InterPro" id="IPR011990">
    <property type="entry name" value="TPR-like_helical_dom_sf"/>
</dbReference>
<reference evidence="8 9" key="1">
    <citation type="submission" date="2017-08" db="EMBL/GenBank/DDBJ databases">
        <title>Acidophilic green algal genome provides insights into adaptation to an acidic environment.</title>
        <authorList>
            <person name="Hirooka S."/>
            <person name="Hirose Y."/>
            <person name="Kanesaki Y."/>
            <person name="Higuchi S."/>
            <person name="Fujiwara T."/>
            <person name="Onuma R."/>
            <person name="Era A."/>
            <person name="Ohbayashi R."/>
            <person name="Uzuka A."/>
            <person name="Nozaki H."/>
            <person name="Yoshikawa H."/>
            <person name="Miyagishima S.Y."/>
        </authorList>
    </citation>
    <scope>NUCLEOTIDE SEQUENCE [LARGE SCALE GENOMIC DNA]</scope>
    <source>
        <strain evidence="8 9">NIES-2499</strain>
    </source>
</reference>
<dbReference type="PANTHER" id="PTHR21394">
    <property type="entry name" value="MAU2 CHROMATID COHESION FACTOR HOMOLOG"/>
    <property type="match status" value="1"/>
</dbReference>
<evidence type="ECO:0000313" key="9">
    <source>
        <dbReference type="Proteomes" id="UP000232323"/>
    </source>
</evidence>
<evidence type="ECO:0000313" key="8">
    <source>
        <dbReference type="EMBL" id="GAX77372.1"/>
    </source>
</evidence>
<gene>
    <name evidence="8" type="ORF">CEUSTIGMA_g4818.t1</name>
</gene>
<evidence type="ECO:0008006" key="10">
    <source>
        <dbReference type="Google" id="ProtNLM"/>
    </source>
</evidence>
<comment type="similarity">
    <text evidence="2">Belongs to the SCC4/mau-2 family.</text>
</comment>
<dbReference type="OrthoDB" id="538180at2759"/>
<dbReference type="GO" id="GO:0005634">
    <property type="term" value="C:nucleus"/>
    <property type="evidence" value="ECO:0007669"/>
    <property type="project" value="UniProtKB-SubCell"/>
</dbReference>
<evidence type="ECO:0000256" key="2">
    <source>
        <dbReference type="ARBA" id="ARBA00008585"/>
    </source>
</evidence>
<evidence type="ECO:0000256" key="1">
    <source>
        <dbReference type="ARBA" id="ARBA00004123"/>
    </source>
</evidence>
<proteinExistence type="inferred from homology"/>
<evidence type="ECO:0000256" key="4">
    <source>
        <dbReference type="ARBA" id="ARBA00022776"/>
    </source>
</evidence>
<dbReference type="GO" id="GO:0051301">
    <property type="term" value="P:cell division"/>
    <property type="evidence" value="ECO:0007669"/>
    <property type="project" value="UniProtKB-KW"/>
</dbReference>
<dbReference type="Proteomes" id="UP000232323">
    <property type="component" value="Unassembled WGS sequence"/>
</dbReference>
<evidence type="ECO:0000256" key="6">
    <source>
        <dbReference type="ARBA" id="ARBA00023242"/>
    </source>
</evidence>
<sequence>MAADALSLLAIKFEQDGFPLHAIHCLQGLITLRLLPEQEARVRCKLGHLLVNHTRNLKMAKTHLKQASLLSQRLMGAYALKAQVSSYMGELCKYTAEIDVGIQALRNGLDACKQGASSSEREELHAWACHLYLQLAELLMNSGTQEAVHECIDEGLIAATEARQPSLQVLFLLAGLQLAIASPDTTHVSQLLSSLSTLLMEPSLGNTMPPAFIPYIQLHFNMLQALNCMSLGKISEMDTPSQSGARGSLLLVETIEDLLSQVESMYNNVNDIGYKWLPPQALRVIMSLTAAEILTNSGNIDSAHQHLETAAKSVQALLSSMCLLPALPDQSMSSLSEESLDHIQLWEARHVLAMSFAVSSQRAQLRMLQGQFIEARLDLQAALSKVMMFPNLLSDKVPHAHVLVGLYCHATARYSHAEAHFAAAAESLRQSGASEPASLAAASLQACSALSQEGPESVSRAIDAIGGLQQDATGHLTRQQEGMGLQESCVLQMVSGVIRLRLAASSSSSEACKEHEQSGRMLLTRALRVAHRQLRHHQLVTSLMLVTAPLQLRGGCSASGSHTSLLAAASNQSSTRAAAAAAAGPSSAKEVPGVVCGVAGTTPAGMNQAMMLSPPPSNGGGAALSAATLSAASSIGGSGLHMDIAGAEQMLASAVQLAKNNGDLATTAALKRAMLDVFTARGDHAKHAAALADVQTREKNLQVLRRAAVYDAEADDAALLAWKLF</sequence>
<protein>
    <recommendedName>
        <fullName evidence="10">MAU2 chromatid cohesion factor homolog</fullName>
    </recommendedName>
</protein>
<dbReference type="AlphaFoldDB" id="A0A250X393"/>
<dbReference type="GO" id="GO:0007064">
    <property type="term" value="P:mitotic sister chromatid cohesion"/>
    <property type="evidence" value="ECO:0007669"/>
    <property type="project" value="InterPro"/>
</dbReference>
<accession>A0A250X393</accession>
<dbReference type="EMBL" id="BEGY01000024">
    <property type="protein sequence ID" value="GAX77372.1"/>
    <property type="molecule type" value="Genomic_DNA"/>
</dbReference>
<comment type="caution">
    <text evidence="8">The sequence shown here is derived from an EMBL/GenBank/DDBJ whole genome shotgun (WGS) entry which is preliminary data.</text>
</comment>
<dbReference type="SUPFAM" id="SSF48452">
    <property type="entry name" value="TPR-like"/>
    <property type="match status" value="1"/>
</dbReference>
<name>A0A250X393_9CHLO</name>
<keyword evidence="7" id="KW-0131">Cell cycle</keyword>
<evidence type="ECO:0000256" key="3">
    <source>
        <dbReference type="ARBA" id="ARBA00022618"/>
    </source>
</evidence>
<evidence type="ECO:0000256" key="7">
    <source>
        <dbReference type="ARBA" id="ARBA00023306"/>
    </source>
</evidence>
<keyword evidence="9" id="KW-1185">Reference proteome</keyword>
<evidence type="ECO:0000256" key="5">
    <source>
        <dbReference type="ARBA" id="ARBA00022829"/>
    </source>
</evidence>
<organism evidence="8 9">
    <name type="scientific">Chlamydomonas eustigma</name>
    <dbReference type="NCBI Taxonomy" id="1157962"/>
    <lineage>
        <taxon>Eukaryota</taxon>
        <taxon>Viridiplantae</taxon>
        <taxon>Chlorophyta</taxon>
        <taxon>core chlorophytes</taxon>
        <taxon>Chlorophyceae</taxon>
        <taxon>CS clade</taxon>
        <taxon>Chlamydomonadales</taxon>
        <taxon>Chlamydomonadaceae</taxon>
        <taxon>Chlamydomonas</taxon>
    </lineage>
</organism>
<dbReference type="GO" id="GO:0007059">
    <property type="term" value="P:chromosome segregation"/>
    <property type="evidence" value="ECO:0007669"/>
    <property type="project" value="UniProtKB-KW"/>
</dbReference>